<keyword evidence="1" id="KW-0812">Transmembrane</keyword>
<dbReference type="EMBL" id="CM017626">
    <property type="protein sequence ID" value="TYH76449.1"/>
    <property type="molecule type" value="Genomic_DNA"/>
</dbReference>
<keyword evidence="1" id="KW-0472">Membrane</keyword>
<keyword evidence="1" id="KW-1133">Transmembrane helix</keyword>
<gene>
    <name evidence="2" type="ORF">ES332_D04G086800v1</name>
</gene>
<reference evidence="2 3" key="1">
    <citation type="submission" date="2019-07" db="EMBL/GenBank/DDBJ databases">
        <title>WGS assembly of Gossypium tomentosum.</title>
        <authorList>
            <person name="Chen Z.J."/>
            <person name="Sreedasyam A."/>
            <person name="Ando A."/>
            <person name="Song Q."/>
            <person name="De L."/>
            <person name="Hulse-Kemp A."/>
            <person name="Ding M."/>
            <person name="Ye W."/>
            <person name="Kirkbride R."/>
            <person name="Jenkins J."/>
            <person name="Plott C."/>
            <person name="Lovell J."/>
            <person name="Lin Y.-M."/>
            <person name="Vaughn R."/>
            <person name="Liu B."/>
            <person name="Li W."/>
            <person name="Simpson S."/>
            <person name="Scheffler B."/>
            <person name="Saski C."/>
            <person name="Grover C."/>
            <person name="Hu G."/>
            <person name="Conover J."/>
            <person name="Carlson J."/>
            <person name="Shu S."/>
            <person name="Boston L."/>
            <person name="Williams M."/>
            <person name="Peterson D."/>
            <person name="Mcgee K."/>
            <person name="Jones D."/>
            <person name="Wendel J."/>
            <person name="Stelly D."/>
            <person name="Grimwood J."/>
            <person name="Schmutz J."/>
        </authorList>
    </citation>
    <scope>NUCLEOTIDE SEQUENCE [LARGE SCALE GENOMIC DNA]</scope>
    <source>
        <strain evidence="2">7179.01</strain>
    </source>
</reference>
<evidence type="ECO:0000313" key="2">
    <source>
        <dbReference type="EMBL" id="TYH76449.1"/>
    </source>
</evidence>
<sequence length="60" mass="6780">MTTEREASGHKVYGAVDVAGVMWRRAYGGLSRKAWLRRLDLLGFLAIDFCFLQSGWGFVL</sequence>
<keyword evidence="3" id="KW-1185">Reference proteome</keyword>
<proteinExistence type="predicted"/>
<evidence type="ECO:0000256" key="1">
    <source>
        <dbReference type="SAM" id="Phobius"/>
    </source>
</evidence>
<accession>A0A5D2LB76</accession>
<name>A0A5D2LB76_GOSTO</name>
<feature type="transmembrane region" description="Helical" evidence="1">
    <location>
        <begin position="41"/>
        <end position="59"/>
    </location>
</feature>
<evidence type="ECO:0000313" key="3">
    <source>
        <dbReference type="Proteomes" id="UP000322667"/>
    </source>
</evidence>
<organism evidence="2 3">
    <name type="scientific">Gossypium tomentosum</name>
    <name type="common">Hawaiian cotton</name>
    <name type="synonym">Gossypium sandvicense</name>
    <dbReference type="NCBI Taxonomy" id="34277"/>
    <lineage>
        <taxon>Eukaryota</taxon>
        <taxon>Viridiplantae</taxon>
        <taxon>Streptophyta</taxon>
        <taxon>Embryophyta</taxon>
        <taxon>Tracheophyta</taxon>
        <taxon>Spermatophyta</taxon>
        <taxon>Magnoliopsida</taxon>
        <taxon>eudicotyledons</taxon>
        <taxon>Gunneridae</taxon>
        <taxon>Pentapetalae</taxon>
        <taxon>rosids</taxon>
        <taxon>malvids</taxon>
        <taxon>Malvales</taxon>
        <taxon>Malvaceae</taxon>
        <taxon>Malvoideae</taxon>
        <taxon>Gossypium</taxon>
    </lineage>
</organism>
<dbReference type="AlphaFoldDB" id="A0A5D2LB76"/>
<dbReference type="Proteomes" id="UP000322667">
    <property type="component" value="Chromosome D04"/>
</dbReference>
<protein>
    <submittedName>
        <fullName evidence="2">Uncharacterized protein</fullName>
    </submittedName>
</protein>